<dbReference type="PROSITE" id="PS50837">
    <property type="entry name" value="NACHT"/>
    <property type="match status" value="1"/>
</dbReference>
<sequence>MWLRDFISTDEDLVGCRVMIFGYDTKYRSEKEKWIEDHVNDFLAELDKARQTKQERTRPLVMLGHSFGGTIVAHNNQTQAYVQASDNSDYQNIYHSTKDIFFFGVPFRSIDLNDVRSMAEDICGLEHGQGEKLVDYIIYETQRVTQTIGTFKKRIFTQKTKIFSFFETAKIKRLVKQDNGSYNRTGEPYIVVNKNSVELGISELEKVIETDGNHSTIVKFDGNHDKTYTTVRRYLHNTISGKTRRYYLTDNGWDDSDEDLSALQKLQTTDPRDDKSRIEDTKGGLLKDSYKWILGNPDFRRWREEDEYNLLWISGDPGKGKTMLLCGIIDELESSSTSTFYLSYFFCQATDPRINSATAVLRGLIYLLIHQQPTLLSHLQKRYRQTGEGLFEPTNLWYKLPGILTDILRDLVTAGGGNNTIHLVIDALDECVSDLKQLLDFISKNMSVSPRIKWIVSSRNRYSVENQLTFPTKIGSRLSLEVNANLVSQAVGIFIKDRILRLWPNEHEDFRKRVQNKLTEKAGGTFLWVALALKDLQERKIIHRRIDLILRKVEEMPGSLSGLYGQMLAQLDGLDSEDSKLCRIILSTVSLAYRPLQLAELQSLTELENESKTGLDILNNLVKECGSFLTIRNSTIYFIHQSAIDFLIGDGSSIIFGSTSRKEVHYSIFLHSISTMSNILRRNIYNLQRPMCKIGDFRPPDSDPLETIQYSCTHWVDHFHEGITIDDLFLDNDRCQGVLDFLENHFLHWLEALSLIGAVPESMKIAELLLPILGRSQEASAKNLHLFVSDAKRFIIMHQSIFVRYPLQLYTSCLLCSPRQSVVRKQNWSQVTHFIKNASAIQEHWSPHLQELRVPGDTIYLTAFSPDGKLLASSCTETTLLWNIPIGILRARIDCTYREDSKLSFSHDSKFLAIWRSRSGTGLEWERYISVDLWDTATGEHYAWANTNFATSVLFSHDSGTLAVLTCESENCEYRNTVEIFKINKGAMNLEFKINLSEGGPETKYIGRSVSFASDGRLLILCPSDSDIQIWNLITRALHARLSIDASGSCYPTFSPNGRIFAYISGELRQGRVIKLRNTSTGGVLGSGFQLPKGHADGYNRIWFSRDSTFLASCTKFDAKGSVSFLITIWNIATGVLHTQLRFAGERTLLTVCFLPDNRFLAVFVPAKHMRPFHSTCIEVWDIGAVKSNARYPNLIGAPRFSPNSESLALVSPGGCIKLYDITKAVADAEFEPMDGLINQPPLSGPPMAVYHNNLKHSTMGNGNSVVSPDRALLAFYSETEHEDNKIKLDISLWNTASDILHLRLNLCTRTRSQLRYRFGILSSWILFSPNSKLLAVAYHGIVQIWDTHNGVLRCVLQDLHDGCNTDQYQYETNINFKLQFSPNSTRLMTCCTSCSQTIKIWDIETRTLQIQWKGPEVCPDSLLTGKPIHFSRDGKFLAWLCMYAFRNQIDGFKEAIVLWDTVTGSTRVILPYGSEIIDKFEISPNSKILAALTQQQQQEQQVSRIRVWDIATATGVLQLKFKDTNYFQSISFSSDGWSLAALSPDSNIIKFWDIPSRGVILNAAQKVSKQLEPKKEHILKSTQGEWGALDAIILPPDFEAHTAQFYGNDFEIVLKSGKILCLQTSANSPAVGIIPEPGSGTAEKSTDYEPSATEGASTNRPAKVSKAGRLSNISNAKRRFELAKLDTPSKVQRLTCFPGK</sequence>
<dbReference type="Gene3D" id="2.130.10.10">
    <property type="entry name" value="YVTN repeat-like/Quinoprotein amine dehydrogenase"/>
    <property type="match status" value="3"/>
</dbReference>
<evidence type="ECO:0000313" key="5">
    <source>
        <dbReference type="Proteomes" id="UP001373714"/>
    </source>
</evidence>
<evidence type="ECO:0000256" key="2">
    <source>
        <dbReference type="SAM" id="MobiDB-lite"/>
    </source>
</evidence>
<dbReference type="Pfam" id="PF00400">
    <property type="entry name" value="WD40"/>
    <property type="match status" value="1"/>
</dbReference>
<dbReference type="SUPFAM" id="SSF50978">
    <property type="entry name" value="WD40 repeat-like"/>
    <property type="match status" value="1"/>
</dbReference>
<dbReference type="InterPro" id="IPR036322">
    <property type="entry name" value="WD40_repeat_dom_sf"/>
</dbReference>
<feature type="region of interest" description="Disordered" evidence="2">
    <location>
        <begin position="1634"/>
        <end position="1671"/>
    </location>
</feature>
<dbReference type="EMBL" id="JAVHNS010000004">
    <property type="protein sequence ID" value="KAK6358719.1"/>
    <property type="molecule type" value="Genomic_DNA"/>
</dbReference>
<reference evidence="4 5" key="1">
    <citation type="submission" date="2019-10" db="EMBL/GenBank/DDBJ databases">
        <authorList>
            <person name="Palmer J.M."/>
        </authorList>
    </citation>
    <scope>NUCLEOTIDE SEQUENCE [LARGE SCALE GENOMIC DNA]</scope>
    <source>
        <strain evidence="4 5">TWF730</strain>
    </source>
</reference>
<keyword evidence="1" id="KW-0677">Repeat</keyword>
<dbReference type="InterPro" id="IPR056884">
    <property type="entry name" value="NPHP3-like_N"/>
</dbReference>
<evidence type="ECO:0000259" key="3">
    <source>
        <dbReference type="PROSITE" id="PS50837"/>
    </source>
</evidence>
<comment type="caution">
    <text evidence="4">The sequence shown here is derived from an EMBL/GenBank/DDBJ whole genome shotgun (WGS) entry which is preliminary data.</text>
</comment>
<dbReference type="InterPro" id="IPR015943">
    <property type="entry name" value="WD40/YVTN_repeat-like_dom_sf"/>
</dbReference>
<accession>A0AAV9VA50</accession>
<dbReference type="Pfam" id="PF24883">
    <property type="entry name" value="NPHP3_N"/>
    <property type="match status" value="1"/>
</dbReference>
<protein>
    <recommendedName>
        <fullName evidence="3">NACHT domain-containing protein</fullName>
    </recommendedName>
</protein>
<dbReference type="InterPro" id="IPR027417">
    <property type="entry name" value="P-loop_NTPase"/>
</dbReference>
<proteinExistence type="predicted"/>
<dbReference type="PANTHER" id="PTHR10039">
    <property type="entry name" value="AMELOGENIN"/>
    <property type="match status" value="1"/>
</dbReference>
<dbReference type="SUPFAM" id="SSF69322">
    <property type="entry name" value="Tricorn protease domain 2"/>
    <property type="match status" value="1"/>
</dbReference>
<dbReference type="Proteomes" id="UP001373714">
    <property type="component" value="Unassembled WGS sequence"/>
</dbReference>
<keyword evidence="5" id="KW-1185">Reference proteome</keyword>
<dbReference type="Gene3D" id="3.40.50.300">
    <property type="entry name" value="P-loop containing nucleotide triphosphate hydrolases"/>
    <property type="match status" value="1"/>
</dbReference>
<evidence type="ECO:0000313" key="4">
    <source>
        <dbReference type="EMBL" id="KAK6358719.1"/>
    </source>
</evidence>
<evidence type="ECO:0000256" key="1">
    <source>
        <dbReference type="ARBA" id="ARBA00022737"/>
    </source>
</evidence>
<feature type="domain" description="NACHT" evidence="3">
    <location>
        <begin position="309"/>
        <end position="459"/>
    </location>
</feature>
<organism evidence="4 5">
    <name type="scientific">Orbilia blumenaviensis</name>
    <dbReference type="NCBI Taxonomy" id="1796055"/>
    <lineage>
        <taxon>Eukaryota</taxon>
        <taxon>Fungi</taxon>
        <taxon>Dikarya</taxon>
        <taxon>Ascomycota</taxon>
        <taxon>Pezizomycotina</taxon>
        <taxon>Orbiliomycetes</taxon>
        <taxon>Orbiliales</taxon>
        <taxon>Orbiliaceae</taxon>
        <taxon>Orbilia</taxon>
    </lineage>
</organism>
<dbReference type="InterPro" id="IPR001680">
    <property type="entry name" value="WD40_rpt"/>
</dbReference>
<dbReference type="SMART" id="SM00320">
    <property type="entry name" value="WD40"/>
    <property type="match status" value="6"/>
</dbReference>
<dbReference type="SUPFAM" id="SSF52540">
    <property type="entry name" value="P-loop containing nucleoside triphosphate hydrolases"/>
    <property type="match status" value="1"/>
</dbReference>
<dbReference type="PANTHER" id="PTHR10039:SF17">
    <property type="entry name" value="FUNGAL STAND N-TERMINAL GOODBYE DOMAIN-CONTAINING PROTEIN-RELATED"/>
    <property type="match status" value="1"/>
</dbReference>
<dbReference type="InterPro" id="IPR007111">
    <property type="entry name" value="NACHT_NTPase"/>
</dbReference>
<gene>
    <name evidence="4" type="ORF">TWF730_008042</name>
</gene>
<name>A0AAV9VA50_9PEZI</name>